<protein>
    <submittedName>
        <fullName evidence="2">Uncharacterized protein</fullName>
    </submittedName>
</protein>
<feature type="compositionally biased region" description="Polar residues" evidence="1">
    <location>
        <begin position="32"/>
        <end position="61"/>
    </location>
</feature>
<dbReference type="EMBL" id="CAAALY010011769">
    <property type="protein sequence ID" value="VEL11425.1"/>
    <property type="molecule type" value="Genomic_DNA"/>
</dbReference>
<feature type="region of interest" description="Disordered" evidence="1">
    <location>
        <begin position="1"/>
        <end position="61"/>
    </location>
</feature>
<organism evidence="2 3">
    <name type="scientific">Protopolystoma xenopodis</name>
    <dbReference type="NCBI Taxonomy" id="117903"/>
    <lineage>
        <taxon>Eukaryota</taxon>
        <taxon>Metazoa</taxon>
        <taxon>Spiralia</taxon>
        <taxon>Lophotrochozoa</taxon>
        <taxon>Platyhelminthes</taxon>
        <taxon>Monogenea</taxon>
        <taxon>Polyopisthocotylea</taxon>
        <taxon>Polystomatidea</taxon>
        <taxon>Polystomatidae</taxon>
        <taxon>Protopolystoma</taxon>
    </lineage>
</organism>
<proteinExistence type="predicted"/>
<evidence type="ECO:0000313" key="2">
    <source>
        <dbReference type="EMBL" id="VEL11425.1"/>
    </source>
</evidence>
<accession>A0A448WGT6</accession>
<comment type="caution">
    <text evidence="2">The sequence shown here is derived from an EMBL/GenBank/DDBJ whole genome shotgun (WGS) entry which is preliminary data.</text>
</comment>
<evidence type="ECO:0000256" key="1">
    <source>
        <dbReference type="SAM" id="MobiDB-lite"/>
    </source>
</evidence>
<dbReference type="Proteomes" id="UP000784294">
    <property type="component" value="Unassembled WGS sequence"/>
</dbReference>
<reference evidence="2" key="1">
    <citation type="submission" date="2018-11" db="EMBL/GenBank/DDBJ databases">
        <authorList>
            <consortium name="Pathogen Informatics"/>
        </authorList>
    </citation>
    <scope>NUCLEOTIDE SEQUENCE</scope>
</reference>
<evidence type="ECO:0000313" key="3">
    <source>
        <dbReference type="Proteomes" id="UP000784294"/>
    </source>
</evidence>
<sequence>MWRQKERSRTPQECSADGARRQILHLSGPRHNGSNGPSNMSLRFRTQASETSLQQAELPSQ</sequence>
<keyword evidence="3" id="KW-1185">Reference proteome</keyword>
<feature type="compositionally biased region" description="Basic and acidic residues" evidence="1">
    <location>
        <begin position="1"/>
        <end position="10"/>
    </location>
</feature>
<gene>
    <name evidence="2" type="ORF">PXEA_LOCUS4865</name>
</gene>
<name>A0A448WGT6_9PLAT</name>
<dbReference type="AlphaFoldDB" id="A0A448WGT6"/>